<feature type="compositionally biased region" description="Polar residues" evidence="1">
    <location>
        <begin position="18"/>
        <end position="34"/>
    </location>
</feature>
<keyword evidence="3" id="KW-1185">Reference proteome</keyword>
<accession>A0A2H3AH94</accession>
<organism evidence="2 3">
    <name type="scientific">Armillaria solidipes</name>
    <dbReference type="NCBI Taxonomy" id="1076256"/>
    <lineage>
        <taxon>Eukaryota</taxon>
        <taxon>Fungi</taxon>
        <taxon>Dikarya</taxon>
        <taxon>Basidiomycota</taxon>
        <taxon>Agaricomycotina</taxon>
        <taxon>Agaricomycetes</taxon>
        <taxon>Agaricomycetidae</taxon>
        <taxon>Agaricales</taxon>
        <taxon>Marasmiineae</taxon>
        <taxon>Physalacriaceae</taxon>
        <taxon>Armillaria</taxon>
    </lineage>
</organism>
<evidence type="ECO:0000256" key="1">
    <source>
        <dbReference type="SAM" id="MobiDB-lite"/>
    </source>
</evidence>
<sequence length="284" mass="31247">MSPEEFIYGLDTLGHSASPPNSQPTNVMPRSRNSPDAWPNDALFHGIDEETDATNVFSGQKLNDSSFPDALQISFDSDEQSWDHGVELGGIDGEYEITAVRKGKRYRLERNMGTRSQASISTPSLPGTSKGKMKEDSNEALSRAKKNGKSPAKQSLKTTALSRKRLPPLPSVRNPTTATITRSSPFSLLDPAIRSQWKGTVQELVLCNESKIAEMMIGRTQRPWFQEKAIRPSILIKDCGTVCMALNLDDGTLCKAITPIVLETLTGHRYNEANSRAEVDKTVP</sequence>
<evidence type="ECO:0000313" key="3">
    <source>
        <dbReference type="Proteomes" id="UP000218334"/>
    </source>
</evidence>
<feature type="region of interest" description="Disordered" evidence="1">
    <location>
        <begin position="1"/>
        <end position="39"/>
    </location>
</feature>
<protein>
    <submittedName>
        <fullName evidence="2">Uncharacterized protein</fullName>
    </submittedName>
</protein>
<feature type="region of interest" description="Disordered" evidence="1">
    <location>
        <begin position="108"/>
        <end position="178"/>
    </location>
</feature>
<dbReference type="EMBL" id="KZ293555">
    <property type="protein sequence ID" value="PBK58305.1"/>
    <property type="molecule type" value="Genomic_DNA"/>
</dbReference>
<dbReference type="AlphaFoldDB" id="A0A2H3AH94"/>
<feature type="compositionally biased region" description="Polar residues" evidence="1">
    <location>
        <begin position="113"/>
        <end position="127"/>
    </location>
</feature>
<evidence type="ECO:0000313" key="2">
    <source>
        <dbReference type="EMBL" id="PBK58305.1"/>
    </source>
</evidence>
<reference evidence="3" key="1">
    <citation type="journal article" date="2017" name="Nat. Ecol. Evol.">
        <title>Genome expansion and lineage-specific genetic innovations in the forest pathogenic fungi Armillaria.</title>
        <authorList>
            <person name="Sipos G."/>
            <person name="Prasanna A.N."/>
            <person name="Walter M.C."/>
            <person name="O'Connor E."/>
            <person name="Balint B."/>
            <person name="Krizsan K."/>
            <person name="Kiss B."/>
            <person name="Hess J."/>
            <person name="Varga T."/>
            <person name="Slot J."/>
            <person name="Riley R."/>
            <person name="Boka B."/>
            <person name="Rigling D."/>
            <person name="Barry K."/>
            <person name="Lee J."/>
            <person name="Mihaltcheva S."/>
            <person name="LaButti K."/>
            <person name="Lipzen A."/>
            <person name="Waldron R."/>
            <person name="Moloney N.M."/>
            <person name="Sperisen C."/>
            <person name="Kredics L."/>
            <person name="Vagvoelgyi C."/>
            <person name="Patrignani A."/>
            <person name="Fitzpatrick D."/>
            <person name="Nagy I."/>
            <person name="Doyle S."/>
            <person name="Anderson J.B."/>
            <person name="Grigoriev I.V."/>
            <person name="Gueldener U."/>
            <person name="Muensterkoetter M."/>
            <person name="Nagy L.G."/>
        </authorList>
    </citation>
    <scope>NUCLEOTIDE SEQUENCE [LARGE SCALE GENOMIC DNA]</scope>
    <source>
        <strain evidence="3">28-4</strain>
    </source>
</reference>
<dbReference type="Proteomes" id="UP000218334">
    <property type="component" value="Unassembled WGS sequence"/>
</dbReference>
<proteinExistence type="predicted"/>
<gene>
    <name evidence="2" type="ORF">ARMSODRAFT_1037721</name>
</gene>
<name>A0A2H3AH94_9AGAR</name>
<feature type="compositionally biased region" description="Polar residues" evidence="1">
    <location>
        <begin position="152"/>
        <end position="161"/>
    </location>
</feature>